<feature type="repeat" description="PPR" evidence="2">
    <location>
        <begin position="485"/>
        <end position="519"/>
    </location>
</feature>
<keyword evidence="1" id="KW-0677">Repeat</keyword>
<feature type="repeat" description="PPR" evidence="2">
    <location>
        <begin position="450"/>
        <end position="484"/>
    </location>
</feature>
<sequence>MASVCVERSLRFLLNPLRYGLLGGRYPLSPVRRFLFFPFTWFSTSEFAHNGSKPSAKIAEQFVLGQLSELLPIDPGISRPGEISAVSTSDCDDERLLSGVDGFLSDAEKLRGVFLQKLVGTARVESALAATGVEVTEKIVKEVVNKGNLSGQAMVLFFRWAVKQPPFPKDLRSYNIVLKALGRKGFLNQMEELTDELKKNGLCPGSETLSIVIDSYVRARRVSKAVQFIECLEEFGLSCDCQHFNILLECLCLRSHARMADSLVRAMQGKVSCDKITYNILIAGWARLGRVKEIERSWNEMVNNGFKPEPSTFSYLIEGLGRSGRVQESVDVFHSMEDKGCNKTTLNYNALIYNFAAVGALDECLKYYHEMLQKDCCPPNEDTYAKLISSFLKARRVADAIELFDAMLGRGIAPSTGTVTSFMEPLCSFGPPHAALLIYDKSKGAGCEISIKTYKLLLRRLARFGKCGIMMRIWEEMIESGKSSDVEVYEYLVNGFCNIGQLENAVHVMEESLSKGFCPNKVIYSKLNNKLLNACKVEIAYRLFLKMKRARSFENARKFWRSNGWHF</sequence>
<dbReference type="NCBIfam" id="TIGR00756">
    <property type="entry name" value="PPR"/>
    <property type="match status" value="6"/>
</dbReference>
<reference evidence="3" key="1">
    <citation type="submission" date="2019-09" db="EMBL/GenBank/DDBJ databases">
        <authorList>
            <person name="Zhang L."/>
        </authorList>
    </citation>
    <scope>NUCLEOTIDE SEQUENCE</scope>
</reference>
<name>A0A5K1GG96_9MAGN</name>
<evidence type="ECO:0000313" key="3">
    <source>
        <dbReference type="EMBL" id="VVW75198.1"/>
    </source>
</evidence>
<dbReference type="Gene3D" id="1.25.40.10">
    <property type="entry name" value="Tetratricopeptide repeat domain"/>
    <property type="match status" value="4"/>
</dbReference>
<evidence type="ECO:0008006" key="4">
    <source>
        <dbReference type="Google" id="ProtNLM"/>
    </source>
</evidence>
<dbReference type="InterPro" id="IPR011990">
    <property type="entry name" value="TPR-like_helical_dom_sf"/>
</dbReference>
<dbReference type="PANTHER" id="PTHR45613:SF9">
    <property type="entry name" value="MITOCHONDRIAL GROUP I INTRON SPLICING FACTOR CCM1"/>
    <property type="match status" value="1"/>
</dbReference>
<feature type="repeat" description="PPR" evidence="2">
    <location>
        <begin position="274"/>
        <end position="308"/>
    </location>
</feature>
<dbReference type="Pfam" id="PF01535">
    <property type="entry name" value="PPR"/>
    <property type="match status" value="5"/>
</dbReference>
<organism evidence="3">
    <name type="scientific">Nymphaea colorata</name>
    <name type="common">pocket water lily</name>
    <dbReference type="NCBI Taxonomy" id="210225"/>
    <lineage>
        <taxon>Eukaryota</taxon>
        <taxon>Viridiplantae</taxon>
        <taxon>Streptophyta</taxon>
        <taxon>Embryophyta</taxon>
        <taxon>Tracheophyta</taxon>
        <taxon>Spermatophyta</taxon>
        <taxon>Magnoliopsida</taxon>
        <taxon>Nymphaeales</taxon>
        <taxon>Nymphaeaceae</taxon>
        <taxon>Nymphaea</taxon>
    </lineage>
</organism>
<dbReference type="Gramene" id="NC9G0173100.1">
    <property type="protein sequence ID" value="NC9G0173100.1:cds"/>
    <property type="gene ID" value="NC9G0173100"/>
</dbReference>
<dbReference type="InterPro" id="IPR002885">
    <property type="entry name" value="PPR_rpt"/>
</dbReference>
<evidence type="ECO:0000256" key="2">
    <source>
        <dbReference type="PROSITE-ProRule" id="PRU00708"/>
    </source>
</evidence>
<accession>A0A5K1GG96</accession>
<protein>
    <recommendedName>
        <fullName evidence="4">Pentacotripeptide-repeat region of PRORP domain-containing protein</fullName>
    </recommendedName>
</protein>
<gene>
    <name evidence="3" type="ORF">NYM_LOCUS27597</name>
</gene>
<feature type="repeat" description="PPR" evidence="2">
    <location>
        <begin position="344"/>
        <end position="378"/>
    </location>
</feature>
<dbReference type="Pfam" id="PF13041">
    <property type="entry name" value="PPR_2"/>
    <property type="match status" value="2"/>
</dbReference>
<feature type="repeat" description="PPR" evidence="2">
    <location>
        <begin position="309"/>
        <end position="343"/>
    </location>
</feature>
<feature type="repeat" description="PPR" evidence="2">
    <location>
        <begin position="170"/>
        <end position="204"/>
    </location>
</feature>
<feature type="repeat" description="PPR" evidence="2">
    <location>
        <begin position="380"/>
        <end position="414"/>
    </location>
</feature>
<evidence type="ECO:0000256" key="1">
    <source>
        <dbReference type="ARBA" id="ARBA00022737"/>
    </source>
</evidence>
<dbReference type="AlphaFoldDB" id="A0A5K1GG96"/>
<dbReference type="EMBL" id="LR721787">
    <property type="protein sequence ID" value="VVW75198.1"/>
    <property type="molecule type" value="Genomic_DNA"/>
</dbReference>
<proteinExistence type="predicted"/>
<dbReference type="PANTHER" id="PTHR45613">
    <property type="entry name" value="PENTATRICOPEPTIDE REPEAT-CONTAINING PROTEIN"/>
    <property type="match status" value="1"/>
</dbReference>
<dbReference type="PROSITE" id="PS51375">
    <property type="entry name" value="PPR"/>
    <property type="match status" value="7"/>
</dbReference>